<evidence type="ECO:0000256" key="3">
    <source>
        <dbReference type="ARBA" id="ARBA00022549"/>
    </source>
</evidence>
<evidence type="ECO:0000313" key="9">
    <source>
        <dbReference type="EMBL" id="QDL08992.1"/>
    </source>
</evidence>
<evidence type="ECO:0000259" key="8">
    <source>
        <dbReference type="PROSITE" id="PS51445"/>
    </source>
</evidence>
<dbReference type="Pfam" id="PF00427">
    <property type="entry name" value="PBS_linker_poly"/>
    <property type="match status" value="1"/>
</dbReference>
<dbReference type="InterPro" id="IPR001297">
    <property type="entry name" value="PBS_linker_dom"/>
</dbReference>
<feature type="domain" description="PBS-linker" evidence="8">
    <location>
        <begin position="11"/>
        <end position="188"/>
    </location>
</feature>
<dbReference type="InterPro" id="IPR016470">
    <property type="entry name" value="Phycobilisome"/>
</dbReference>
<dbReference type="AlphaFoldDB" id="A0A856MEA2"/>
<keyword evidence="4 7" id="KW-0605">Phycobilisome</keyword>
<comment type="similarity">
    <text evidence="7">Belongs to the phycobilisome linker protein family.</text>
</comment>
<proteinExistence type="inferred from homology"/>
<dbReference type="Gene3D" id="1.10.3130.20">
    <property type="entry name" value="Phycobilisome linker domain"/>
    <property type="match status" value="1"/>
</dbReference>
<dbReference type="InterPro" id="IPR038255">
    <property type="entry name" value="PBS_linker_sf"/>
</dbReference>
<dbReference type="EMBL" id="CP030118">
    <property type="protein sequence ID" value="QDL08992.1"/>
    <property type="molecule type" value="Genomic_DNA"/>
</dbReference>
<gene>
    <name evidence="9" type="ORF">DP114_14795</name>
</gene>
<dbReference type="PROSITE" id="PS51445">
    <property type="entry name" value="PBS_LINKER"/>
    <property type="match status" value="1"/>
</dbReference>
<evidence type="ECO:0000256" key="5">
    <source>
        <dbReference type="ARBA" id="ARBA00023078"/>
    </source>
</evidence>
<name>A0A856MEA2_9CYAN</name>
<dbReference type="GO" id="GO:0030089">
    <property type="term" value="C:phycobilisome"/>
    <property type="evidence" value="ECO:0007669"/>
    <property type="project" value="UniProtKB-UniRule"/>
</dbReference>
<evidence type="ECO:0000313" key="10">
    <source>
        <dbReference type="Proteomes" id="UP000503129"/>
    </source>
</evidence>
<keyword evidence="2" id="KW-0602">Photosynthesis</keyword>
<comment type="subcellular location">
    <subcellularLocation>
        <location evidence="1">Endomembrane system</location>
    </subcellularLocation>
</comment>
<keyword evidence="10" id="KW-1185">Reference proteome</keyword>
<reference evidence="9 10" key="1">
    <citation type="submission" date="2018-06" db="EMBL/GenBank/DDBJ databases">
        <title>Comparative genomics of Brasilonema spp. strains.</title>
        <authorList>
            <person name="Alvarenga D.O."/>
            <person name="Fiore M.F."/>
            <person name="Varani A.M."/>
        </authorList>
    </citation>
    <scope>NUCLEOTIDE SEQUENCE [LARGE SCALE GENOMIC DNA]</scope>
    <source>
        <strain evidence="9 10">CENA114</strain>
    </source>
</reference>
<evidence type="ECO:0000256" key="4">
    <source>
        <dbReference type="ARBA" id="ARBA00022738"/>
    </source>
</evidence>
<dbReference type="GO" id="GO:0015979">
    <property type="term" value="P:photosynthesis"/>
    <property type="evidence" value="ECO:0007669"/>
    <property type="project" value="UniProtKB-KW"/>
</dbReference>
<organism evidence="9 10">
    <name type="scientific">Brasilonema sennae CENA114</name>
    <dbReference type="NCBI Taxonomy" id="415709"/>
    <lineage>
        <taxon>Bacteria</taxon>
        <taxon>Bacillati</taxon>
        <taxon>Cyanobacteriota</taxon>
        <taxon>Cyanophyceae</taxon>
        <taxon>Nostocales</taxon>
        <taxon>Scytonemataceae</taxon>
        <taxon>Brasilonema</taxon>
        <taxon>Bromeliae group (in: Brasilonema)</taxon>
    </lineage>
</organism>
<sequence>MAIPLLEYAPLSQNNRVTGYEIPGDEQPRIFSTDNLLSATDLDNLIEAAYRQIFFHAFASDRERFLESQLRSGQITVREFIRGLCLSKTFTGSFYNLNSNYRFVEHCVQRILGRDVYSEREKIAWSIVVATKGRAGFINDLLNSDEYLENFGDSIVPYQRRRVLPSGASQLPFNIKSPRYDEYHRAQLGFPQIIWQTIVRRYTPPDKQAKAGDPALFASMAQSINPTGNPPQRISPYNIDYEKAVPYRRR</sequence>
<keyword evidence="3" id="KW-0042">Antenna complex</keyword>
<accession>A0A856MEA2</accession>
<evidence type="ECO:0000256" key="6">
    <source>
        <dbReference type="ARBA" id="ARBA00023136"/>
    </source>
</evidence>
<protein>
    <submittedName>
        <fullName evidence="9">Phycobilisome rod-core linker polypeptide CpcG</fullName>
    </submittedName>
</protein>
<dbReference type="PANTHER" id="PTHR34011">
    <property type="entry name" value="PHYCOBILISOME 32.1 KDA LINKER POLYPEPTIDE, PHYCOCYANIN-ASSOCIATED, ROD 2-RELATED"/>
    <property type="match status" value="1"/>
</dbReference>
<evidence type="ECO:0000256" key="1">
    <source>
        <dbReference type="ARBA" id="ARBA00004308"/>
    </source>
</evidence>
<keyword evidence="5" id="KW-0793">Thylakoid</keyword>
<evidence type="ECO:0000256" key="2">
    <source>
        <dbReference type="ARBA" id="ARBA00022531"/>
    </source>
</evidence>
<keyword evidence="6" id="KW-0472">Membrane</keyword>
<dbReference type="RefSeq" id="WP_169265233.1">
    <property type="nucleotide sequence ID" value="NZ_CAWOXK010000001.1"/>
</dbReference>
<dbReference type="KEGG" id="bsen:DP114_14795"/>
<dbReference type="PIRSF" id="PIRSF005898">
    <property type="entry name" value="Phycobilisome_CpeC/CpcI"/>
    <property type="match status" value="1"/>
</dbReference>
<dbReference type="GO" id="GO:0012505">
    <property type="term" value="C:endomembrane system"/>
    <property type="evidence" value="ECO:0007669"/>
    <property type="project" value="UniProtKB-SubCell"/>
</dbReference>
<dbReference type="Proteomes" id="UP000503129">
    <property type="component" value="Chromosome"/>
</dbReference>
<evidence type="ECO:0000256" key="7">
    <source>
        <dbReference type="PROSITE-ProRule" id="PRU00775"/>
    </source>
</evidence>